<sequence length="474" mass="54433">MQKLTGLFLGAGASYEAGMPLVWELTKELKNWLTPEKLRTLNQGWRTQGGGYPDEVIDSFTSALERPDLHYEALLGYLETQYRRHQPNQEHYHGLYSWLVEMVYHLLYARHIKNLEFFQKTLPWYSGILTLENRNCPLWVFSLNHDLIIESIAAKFDISIYSGFSERKISLPRRNQTGEQIGELFAQTLSEDEINGALHFPNPPKKGIYLLKIHGALDVFAYEDGKNLLKITPNENTVDSLLESLRSVNEEVFYPFPGSPNGRANTINEIAYADKSGEMQFLRRTLLAGAYKFDARQSQVLPHAFLEQFKTNINFLTSLICIGYGFGDLHINAVIREWLELTSDRRLKIVNPGVTEIPAFLLHLAPQIEVISNSATDYFDSIGNITRNQREKLEKRLSVCIRRHGIDQAVQKMNDFFKADLSTKTKELASLLKKSPNLSLEKYLELTSKEKDLNVDDEMNDKLKRLVEFLEGEH</sequence>
<dbReference type="RefSeq" id="WP_298017120.1">
    <property type="nucleotide sequence ID" value="NZ_BAAAEX010000011.1"/>
</dbReference>
<reference evidence="2" key="1">
    <citation type="journal article" date="2019" name="Int. J. Syst. Evol. Microbiol.">
        <title>The Global Catalogue of Microorganisms (GCM) 10K type strain sequencing project: providing services to taxonomists for standard genome sequencing and annotation.</title>
        <authorList>
            <consortium name="The Broad Institute Genomics Platform"/>
            <consortium name="The Broad Institute Genome Sequencing Center for Infectious Disease"/>
            <person name="Wu L."/>
            <person name="Ma J."/>
        </authorList>
    </citation>
    <scope>NUCLEOTIDE SEQUENCE [LARGE SCALE GENOMIC DNA]</scope>
    <source>
        <strain evidence="2">JCM 15515</strain>
    </source>
</reference>
<evidence type="ECO:0000313" key="2">
    <source>
        <dbReference type="Proteomes" id="UP001500573"/>
    </source>
</evidence>
<dbReference type="EMBL" id="BAAAEX010000011">
    <property type="protein sequence ID" value="GAA0781182.1"/>
    <property type="molecule type" value="Genomic_DNA"/>
</dbReference>
<organism evidence="1 2">
    <name type="scientific">Castellaniella ginsengisoli</name>
    <dbReference type="NCBI Taxonomy" id="546114"/>
    <lineage>
        <taxon>Bacteria</taxon>
        <taxon>Pseudomonadati</taxon>
        <taxon>Pseudomonadota</taxon>
        <taxon>Betaproteobacteria</taxon>
        <taxon>Burkholderiales</taxon>
        <taxon>Alcaligenaceae</taxon>
        <taxon>Castellaniella</taxon>
    </lineage>
</organism>
<gene>
    <name evidence="1" type="ORF">GCM10009108_22240</name>
</gene>
<proteinExistence type="predicted"/>
<protein>
    <recommendedName>
        <fullName evidence="3">SIR2-like domain-containing protein</fullName>
    </recommendedName>
</protein>
<accession>A0ABP3W9H6</accession>
<name>A0ABP3W9H6_9BURK</name>
<dbReference type="Proteomes" id="UP001500573">
    <property type="component" value="Unassembled WGS sequence"/>
</dbReference>
<keyword evidence="2" id="KW-1185">Reference proteome</keyword>
<comment type="caution">
    <text evidence="1">The sequence shown here is derived from an EMBL/GenBank/DDBJ whole genome shotgun (WGS) entry which is preliminary data.</text>
</comment>
<evidence type="ECO:0000313" key="1">
    <source>
        <dbReference type="EMBL" id="GAA0781182.1"/>
    </source>
</evidence>
<evidence type="ECO:0008006" key="3">
    <source>
        <dbReference type="Google" id="ProtNLM"/>
    </source>
</evidence>